<dbReference type="AlphaFoldDB" id="A0AAV9CRP9"/>
<keyword evidence="3" id="KW-1185">Reference proteome</keyword>
<evidence type="ECO:0000256" key="1">
    <source>
        <dbReference type="SAM" id="MobiDB-lite"/>
    </source>
</evidence>
<dbReference type="EMBL" id="JAUJYO010000018">
    <property type="protein sequence ID" value="KAK1291089.1"/>
    <property type="molecule type" value="Genomic_DNA"/>
</dbReference>
<organism evidence="2 3">
    <name type="scientific">Acorus calamus</name>
    <name type="common">Sweet flag</name>
    <dbReference type="NCBI Taxonomy" id="4465"/>
    <lineage>
        <taxon>Eukaryota</taxon>
        <taxon>Viridiplantae</taxon>
        <taxon>Streptophyta</taxon>
        <taxon>Embryophyta</taxon>
        <taxon>Tracheophyta</taxon>
        <taxon>Spermatophyta</taxon>
        <taxon>Magnoliopsida</taxon>
        <taxon>Liliopsida</taxon>
        <taxon>Acoraceae</taxon>
        <taxon>Acorus</taxon>
    </lineage>
</organism>
<evidence type="ECO:0000313" key="3">
    <source>
        <dbReference type="Proteomes" id="UP001180020"/>
    </source>
</evidence>
<accession>A0AAV9CRP9</accession>
<comment type="caution">
    <text evidence="2">The sequence shown here is derived from an EMBL/GenBank/DDBJ whole genome shotgun (WGS) entry which is preliminary data.</text>
</comment>
<feature type="region of interest" description="Disordered" evidence="1">
    <location>
        <begin position="21"/>
        <end position="51"/>
    </location>
</feature>
<reference evidence="2" key="1">
    <citation type="journal article" date="2023" name="Nat. Commun.">
        <title>Diploid and tetraploid genomes of Acorus and the evolution of monocots.</title>
        <authorList>
            <person name="Ma L."/>
            <person name="Liu K.W."/>
            <person name="Li Z."/>
            <person name="Hsiao Y.Y."/>
            <person name="Qi Y."/>
            <person name="Fu T."/>
            <person name="Tang G.D."/>
            <person name="Zhang D."/>
            <person name="Sun W.H."/>
            <person name="Liu D.K."/>
            <person name="Li Y."/>
            <person name="Chen G.Z."/>
            <person name="Liu X.D."/>
            <person name="Liao X.Y."/>
            <person name="Jiang Y.T."/>
            <person name="Yu X."/>
            <person name="Hao Y."/>
            <person name="Huang J."/>
            <person name="Zhao X.W."/>
            <person name="Ke S."/>
            <person name="Chen Y.Y."/>
            <person name="Wu W.L."/>
            <person name="Hsu J.L."/>
            <person name="Lin Y.F."/>
            <person name="Huang M.D."/>
            <person name="Li C.Y."/>
            <person name="Huang L."/>
            <person name="Wang Z.W."/>
            <person name="Zhao X."/>
            <person name="Zhong W.Y."/>
            <person name="Peng D.H."/>
            <person name="Ahmad S."/>
            <person name="Lan S."/>
            <person name="Zhang J.S."/>
            <person name="Tsai W.C."/>
            <person name="Van de Peer Y."/>
            <person name="Liu Z.J."/>
        </authorList>
    </citation>
    <scope>NUCLEOTIDE SEQUENCE</scope>
    <source>
        <strain evidence="2">CP</strain>
    </source>
</reference>
<evidence type="ECO:0000313" key="2">
    <source>
        <dbReference type="EMBL" id="KAK1291089.1"/>
    </source>
</evidence>
<name>A0AAV9CRP9_ACOCL</name>
<gene>
    <name evidence="2" type="ORF">QJS10_CPB18g00418</name>
</gene>
<protein>
    <submittedName>
        <fullName evidence="2">Uncharacterized protein</fullName>
    </submittedName>
</protein>
<proteinExistence type="predicted"/>
<dbReference type="Proteomes" id="UP001180020">
    <property type="component" value="Unassembled WGS sequence"/>
</dbReference>
<sequence>MHPPPSKNHRLMATATVSIEHPSCGSSLQPPPTATATHHRPQPRTTCFGHRPCNPTSWAVVEVVHMW</sequence>
<reference evidence="2" key="2">
    <citation type="submission" date="2023-06" db="EMBL/GenBank/DDBJ databases">
        <authorList>
            <person name="Ma L."/>
            <person name="Liu K.-W."/>
            <person name="Li Z."/>
            <person name="Hsiao Y.-Y."/>
            <person name="Qi Y."/>
            <person name="Fu T."/>
            <person name="Tang G."/>
            <person name="Zhang D."/>
            <person name="Sun W.-H."/>
            <person name="Liu D.-K."/>
            <person name="Li Y."/>
            <person name="Chen G.-Z."/>
            <person name="Liu X.-D."/>
            <person name="Liao X.-Y."/>
            <person name="Jiang Y.-T."/>
            <person name="Yu X."/>
            <person name="Hao Y."/>
            <person name="Huang J."/>
            <person name="Zhao X.-W."/>
            <person name="Ke S."/>
            <person name="Chen Y.-Y."/>
            <person name="Wu W.-L."/>
            <person name="Hsu J.-L."/>
            <person name="Lin Y.-F."/>
            <person name="Huang M.-D."/>
            <person name="Li C.-Y."/>
            <person name="Huang L."/>
            <person name="Wang Z.-W."/>
            <person name="Zhao X."/>
            <person name="Zhong W.-Y."/>
            <person name="Peng D.-H."/>
            <person name="Ahmad S."/>
            <person name="Lan S."/>
            <person name="Zhang J.-S."/>
            <person name="Tsai W.-C."/>
            <person name="Van De Peer Y."/>
            <person name="Liu Z.-J."/>
        </authorList>
    </citation>
    <scope>NUCLEOTIDE SEQUENCE</scope>
    <source>
        <strain evidence="2">CP</strain>
        <tissue evidence="2">Leaves</tissue>
    </source>
</reference>